<evidence type="ECO:0000259" key="5">
    <source>
        <dbReference type="Pfam" id="PF09375"/>
    </source>
</evidence>
<dbReference type="InterPro" id="IPR018976">
    <property type="entry name" value="Imelysin-like"/>
</dbReference>
<feature type="domain" description="Imelysin-like" evidence="5">
    <location>
        <begin position="61"/>
        <end position="220"/>
    </location>
</feature>
<evidence type="ECO:0000313" key="7">
    <source>
        <dbReference type="Proteomes" id="UP000644441"/>
    </source>
</evidence>
<proteinExistence type="predicted"/>
<feature type="region of interest" description="Disordered" evidence="3">
    <location>
        <begin position="20"/>
        <end position="57"/>
    </location>
</feature>
<sequence length="322" mass="34905">MIRRFRLAAVLIATTAVALPGCDRPPEEDTAARPPAPTQNADQPLELTTDSGAPLESRRGEWRDALRALLAAPDADTLATADRRWRDLYDAFNRHYLSLAAQACAGDRQAPLQRLDAWPLYPAYVDALPAWPDSGIVNDPALELSAASLRRQQGATADGEVALGFQPIRLLIAGAKGAPRQAKDLRAEGDEPAAALRERRRTYLKLAADQLQADLNALDRDDGLSLTSLRCALETLDDRLAALQTHRQATAPEEGLYIPSVSVEILEETQPKAALTQLSADANRDARAALESGYPGFQTALDQAVEEDSWAPLGEWLHAHGD</sequence>
<comment type="caution">
    <text evidence="6">The sequence shown here is derived from an EMBL/GenBank/DDBJ whole genome shotgun (WGS) entry which is preliminary data.</text>
</comment>
<feature type="chain" id="PRO_5047406686" description="Imelysin-like domain-containing protein" evidence="4">
    <location>
        <begin position="19"/>
        <end position="322"/>
    </location>
</feature>
<dbReference type="EMBL" id="ARXR01000004">
    <property type="protein sequence ID" value="MBF5052123.1"/>
    <property type="molecule type" value="Genomic_DNA"/>
</dbReference>
<evidence type="ECO:0000256" key="1">
    <source>
        <dbReference type="ARBA" id="ARBA00004196"/>
    </source>
</evidence>
<dbReference type="RefSeq" id="WP_194855195.1">
    <property type="nucleotide sequence ID" value="NZ_ARXR01000004.1"/>
</dbReference>
<keyword evidence="2 4" id="KW-0732">Signal</keyword>
<feature type="signal peptide" evidence="4">
    <location>
        <begin position="1"/>
        <end position="18"/>
    </location>
</feature>
<dbReference type="Proteomes" id="UP000644441">
    <property type="component" value="Unassembled WGS sequence"/>
</dbReference>
<feature type="compositionally biased region" description="Polar residues" evidence="3">
    <location>
        <begin position="38"/>
        <end position="51"/>
    </location>
</feature>
<name>A0ABS0ADA2_9GAMM</name>
<protein>
    <recommendedName>
        <fullName evidence="5">Imelysin-like domain-containing protein</fullName>
    </recommendedName>
</protein>
<reference evidence="6 7" key="1">
    <citation type="submission" date="2012-09" db="EMBL/GenBank/DDBJ databases">
        <title>Genome Sequence of alkane-degrading Bacterium Alcanivorax venustensis ISO4.</title>
        <authorList>
            <person name="Lai Q."/>
            <person name="Shao Z."/>
        </authorList>
    </citation>
    <scope>NUCLEOTIDE SEQUENCE [LARGE SCALE GENOMIC DNA]</scope>
    <source>
        <strain evidence="6 7">ISO4</strain>
    </source>
</reference>
<evidence type="ECO:0000256" key="4">
    <source>
        <dbReference type="SAM" id="SignalP"/>
    </source>
</evidence>
<dbReference type="Gene3D" id="1.20.1420.20">
    <property type="entry name" value="M75 peptidase, HXXE motif"/>
    <property type="match status" value="1"/>
</dbReference>
<dbReference type="InterPro" id="IPR038352">
    <property type="entry name" value="Imelysin_sf"/>
</dbReference>
<organism evidence="6 7">
    <name type="scientific">Alloalcanivorax venustensis ISO4</name>
    <dbReference type="NCBI Taxonomy" id="1177184"/>
    <lineage>
        <taxon>Bacteria</taxon>
        <taxon>Pseudomonadati</taxon>
        <taxon>Pseudomonadota</taxon>
        <taxon>Gammaproteobacteria</taxon>
        <taxon>Oceanospirillales</taxon>
        <taxon>Alcanivoracaceae</taxon>
        <taxon>Alloalcanivorax</taxon>
    </lineage>
</organism>
<keyword evidence="7" id="KW-1185">Reference proteome</keyword>
<comment type="subcellular location">
    <subcellularLocation>
        <location evidence="1">Cell envelope</location>
    </subcellularLocation>
</comment>
<accession>A0ABS0ADA2</accession>
<evidence type="ECO:0000313" key="6">
    <source>
        <dbReference type="EMBL" id="MBF5052123.1"/>
    </source>
</evidence>
<dbReference type="Pfam" id="PF09375">
    <property type="entry name" value="Peptidase_M75"/>
    <property type="match status" value="1"/>
</dbReference>
<gene>
    <name evidence="6" type="ORF">ISO4_00725</name>
</gene>
<evidence type="ECO:0000256" key="3">
    <source>
        <dbReference type="SAM" id="MobiDB-lite"/>
    </source>
</evidence>
<evidence type="ECO:0000256" key="2">
    <source>
        <dbReference type="ARBA" id="ARBA00022729"/>
    </source>
</evidence>